<dbReference type="RefSeq" id="WP_346012945.1">
    <property type="nucleotide sequence ID" value="NZ_JAQYXP010000002.1"/>
</dbReference>
<gene>
    <name evidence="2" type="ORF">PUR29_11385</name>
</gene>
<organism evidence="2 3">
    <name type="scientific">Methylobacterium ajmalii</name>
    <dbReference type="NCBI Taxonomy" id="2738439"/>
    <lineage>
        <taxon>Bacteria</taxon>
        <taxon>Pseudomonadati</taxon>
        <taxon>Pseudomonadota</taxon>
        <taxon>Alphaproteobacteria</taxon>
        <taxon>Hyphomicrobiales</taxon>
        <taxon>Methylobacteriaceae</taxon>
        <taxon>Methylobacterium</taxon>
    </lineage>
</organism>
<evidence type="ECO:0000313" key="3">
    <source>
        <dbReference type="Proteomes" id="UP001407347"/>
    </source>
</evidence>
<dbReference type="EMBL" id="JAQYXP010000002">
    <property type="protein sequence ID" value="MEN3234200.1"/>
    <property type="molecule type" value="Genomic_DNA"/>
</dbReference>
<keyword evidence="2" id="KW-0489">Methyltransferase</keyword>
<dbReference type="Gene3D" id="3.40.50.150">
    <property type="entry name" value="Vaccinia Virus protein VP39"/>
    <property type="match status" value="1"/>
</dbReference>
<accession>A0ABU9ZTD3</accession>
<reference evidence="2 3" key="1">
    <citation type="journal article" date="2023" name="PLoS ONE">
        <title>Complete genome assembly of Hawai'i environmental nontuberculous mycobacteria reveals unexpected co-isolation with methylobacteria.</title>
        <authorList>
            <person name="Hendrix J."/>
            <person name="Epperson L.E."/>
            <person name="Tong E.I."/>
            <person name="Chan Y.L."/>
            <person name="Hasan N.A."/>
            <person name="Dawrs S.N."/>
            <person name="Norton G.J."/>
            <person name="Virdi R."/>
            <person name="Crooks J.L."/>
            <person name="Chan E.D."/>
            <person name="Honda J.R."/>
            <person name="Strong M."/>
        </authorList>
    </citation>
    <scope>NUCLEOTIDE SEQUENCE [LARGE SCALE GENOMIC DNA]</scope>
    <source>
        <strain evidence="2 3">NJH_HI04-1</strain>
    </source>
</reference>
<name>A0ABU9ZTD3_9HYPH</name>
<dbReference type="CDD" id="cd02440">
    <property type="entry name" value="AdoMet_MTases"/>
    <property type="match status" value="1"/>
</dbReference>
<keyword evidence="3" id="KW-1185">Reference proteome</keyword>
<protein>
    <submittedName>
        <fullName evidence="2">Class I SAM-dependent methyltransferase</fullName>
    </submittedName>
</protein>
<dbReference type="SUPFAM" id="SSF53335">
    <property type="entry name" value="S-adenosyl-L-methionine-dependent methyltransferases"/>
    <property type="match status" value="1"/>
</dbReference>
<dbReference type="InterPro" id="IPR029063">
    <property type="entry name" value="SAM-dependent_MTases_sf"/>
</dbReference>
<dbReference type="GO" id="GO:0032259">
    <property type="term" value="P:methylation"/>
    <property type="evidence" value="ECO:0007669"/>
    <property type="project" value="UniProtKB-KW"/>
</dbReference>
<dbReference type="Proteomes" id="UP001407347">
    <property type="component" value="Unassembled WGS sequence"/>
</dbReference>
<dbReference type="Pfam" id="PF08241">
    <property type="entry name" value="Methyltransf_11"/>
    <property type="match status" value="1"/>
</dbReference>
<comment type="caution">
    <text evidence="2">The sequence shown here is derived from an EMBL/GenBank/DDBJ whole genome shotgun (WGS) entry which is preliminary data.</text>
</comment>
<keyword evidence="2" id="KW-0808">Transferase</keyword>
<proteinExistence type="predicted"/>
<sequence length="253" mass="29162">MLKTPLNQTYKMQKTFLEYPNVKSTYDLLTERSTNSPWNKRPDGYTYPWGRRYDYAVLTELLGDRVVGGKIADLGARDGFFGSYLSERCDVVHISDYFEEWGKGTDHDLGDLEKWSTIWKDMATNPDRIVCESQDITSLTYEDNSFDIVICTSVIEHIRDKDQAGMAEIVRICKPGGLIAMSTDMSDINKWHSGTFYYNEESIYDRLIIPHPVRIMGRSNFEIDHADNDQIDYINHEGLQAKTVAVVFCLEKH</sequence>
<dbReference type="InterPro" id="IPR013216">
    <property type="entry name" value="Methyltransf_11"/>
</dbReference>
<dbReference type="GO" id="GO:0008168">
    <property type="term" value="F:methyltransferase activity"/>
    <property type="evidence" value="ECO:0007669"/>
    <property type="project" value="UniProtKB-KW"/>
</dbReference>
<feature type="domain" description="Methyltransferase type 11" evidence="1">
    <location>
        <begin position="125"/>
        <end position="180"/>
    </location>
</feature>
<evidence type="ECO:0000259" key="1">
    <source>
        <dbReference type="Pfam" id="PF08241"/>
    </source>
</evidence>
<evidence type="ECO:0000313" key="2">
    <source>
        <dbReference type="EMBL" id="MEN3234200.1"/>
    </source>
</evidence>